<dbReference type="InterPro" id="IPR034236">
    <property type="entry name" value="CuRO_CcO_Caa3_II"/>
</dbReference>
<dbReference type="GO" id="GO:0004129">
    <property type="term" value="F:cytochrome-c oxidase activity"/>
    <property type="evidence" value="ECO:0007669"/>
    <property type="project" value="UniProtKB-EC"/>
</dbReference>
<feature type="domain" description="Cytochrome oxidase subunit II copper A binding" evidence="18">
    <location>
        <begin position="145"/>
        <end position="262"/>
    </location>
</feature>
<dbReference type="NCBIfam" id="TIGR02866">
    <property type="entry name" value="CoxB"/>
    <property type="match status" value="1"/>
</dbReference>
<evidence type="ECO:0000256" key="8">
    <source>
        <dbReference type="ARBA" id="ARBA00022982"/>
    </source>
</evidence>
<reference evidence="20 21" key="1">
    <citation type="journal article" date="2008" name="Appl. Environ. Microbiol.">
        <title>Genomic insights into Mn(II) oxidation by the marine alphaproteobacterium Aurantimonas sp. strain SI85-9A1.</title>
        <authorList>
            <person name="Dick G.J."/>
            <person name="Podell S."/>
            <person name="Johnson H.A."/>
            <person name="Rivera-Espinoza Y."/>
            <person name="Bernier-Latmani R."/>
            <person name="McCarthy J.K."/>
            <person name="Torpey J.W."/>
            <person name="Clement B.G."/>
            <person name="Gaasterland T."/>
            <person name="Tebo B.M."/>
        </authorList>
    </citation>
    <scope>NUCLEOTIDE SEQUENCE [LARGE SCALE GENOMIC DNA]</scope>
    <source>
        <strain evidence="20 21">SI85-9A1</strain>
    </source>
</reference>
<evidence type="ECO:0000259" key="19">
    <source>
        <dbReference type="PROSITE" id="PS51007"/>
    </source>
</evidence>
<dbReference type="InterPro" id="IPR001505">
    <property type="entry name" value="Copper_CuA"/>
</dbReference>
<evidence type="ECO:0000256" key="7">
    <source>
        <dbReference type="ARBA" id="ARBA00022723"/>
    </source>
</evidence>
<sequence>MTTDPHSRVDLCEAGRPFRVRPASVMAVALGGTVPAAPLPARAADTPMYYLETFGAKGDMTVPLLWALIAVSVLVVVVISAMVITGILRRRDPDLQAGGRIIAVSRPPGGIGWIHAGLVLTTLVLIGFTAWTVDLMARIAAPGREPSFMIEVTAQQFWWEARYVDPDDPARSFETANELHIPLGEPVRIRLRSTDVIHSFWVPALSGKTDAIPGQINETWIQGDRVGVYRGQCTEYCGQQHTNMAMRMFVDAPDDFTAWWDAQAADAEPASPGSLAVAGRQAFRLRCGACHTVRGTRSAGEVGPDLTHLMSRTTIASAMLPNTKGHLSGWIAAPQALKPGSHMPDTGISGPELHAIRTYLATLD</sequence>
<keyword evidence="5" id="KW-0679">Respiratory chain</keyword>
<dbReference type="Gene3D" id="2.60.40.420">
    <property type="entry name" value="Cupredoxins - blue copper proteins"/>
    <property type="match status" value="1"/>
</dbReference>
<feature type="transmembrane region" description="Helical" evidence="17">
    <location>
        <begin position="109"/>
        <end position="131"/>
    </location>
</feature>
<keyword evidence="21" id="KW-1185">Reference proteome</keyword>
<dbReference type="HOGENOM" id="CLU_036876_1_1_5"/>
<comment type="similarity">
    <text evidence="2">Belongs to the cytochrome c oxidase subunit 2 family.</text>
</comment>
<dbReference type="Pfam" id="PF00116">
    <property type="entry name" value="COX2"/>
    <property type="match status" value="1"/>
</dbReference>
<dbReference type="GO" id="GO:0042773">
    <property type="term" value="P:ATP synthesis coupled electron transport"/>
    <property type="evidence" value="ECO:0007669"/>
    <property type="project" value="TreeGrafter"/>
</dbReference>
<evidence type="ECO:0000256" key="2">
    <source>
        <dbReference type="ARBA" id="ARBA00007866"/>
    </source>
</evidence>
<evidence type="ECO:0000256" key="1">
    <source>
        <dbReference type="ARBA" id="ARBA00004141"/>
    </source>
</evidence>
<keyword evidence="11" id="KW-0186">Copper</keyword>
<keyword evidence="7 16" id="KW-0479">Metal-binding</keyword>
<keyword evidence="8" id="KW-0249">Electron transport</keyword>
<accession>Q1YMW9</accession>
<proteinExistence type="inferred from homology"/>
<keyword evidence="12 17" id="KW-0472">Membrane</keyword>
<evidence type="ECO:0000313" key="20">
    <source>
        <dbReference type="EMBL" id="EAS51262.1"/>
    </source>
</evidence>
<dbReference type="PANTHER" id="PTHR22888:SF9">
    <property type="entry name" value="CYTOCHROME C OXIDASE SUBUNIT 2"/>
    <property type="match status" value="1"/>
</dbReference>
<dbReference type="GO" id="GO:0020037">
    <property type="term" value="F:heme binding"/>
    <property type="evidence" value="ECO:0007669"/>
    <property type="project" value="InterPro"/>
</dbReference>
<dbReference type="InterPro" id="IPR008972">
    <property type="entry name" value="Cupredoxin"/>
</dbReference>
<evidence type="ECO:0000256" key="16">
    <source>
        <dbReference type="PROSITE-ProRule" id="PRU00433"/>
    </source>
</evidence>
<dbReference type="GO" id="GO:0016491">
    <property type="term" value="F:oxidoreductase activity"/>
    <property type="evidence" value="ECO:0007669"/>
    <property type="project" value="InterPro"/>
</dbReference>
<dbReference type="GO" id="GO:0005507">
    <property type="term" value="F:copper ion binding"/>
    <property type="evidence" value="ECO:0007669"/>
    <property type="project" value="InterPro"/>
</dbReference>
<dbReference type="InterPro" id="IPR014222">
    <property type="entry name" value="Cyt_c_oxidase_su2"/>
</dbReference>
<dbReference type="InterPro" id="IPR002429">
    <property type="entry name" value="CcO_II-like_C"/>
</dbReference>
<evidence type="ECO:0000256" key="17">
    <source>
        <dbReference type="SAM" id="Phobius"/>
    </source>
</evidence>
<evidence type="ECO:0000256" key="6">
    <source>
        <dbReference type="ARBA" id="ARBA00022692"/>
    </source>
</evidence>
<keyword evidence="3" id="KW-0813">Transport</keyword>
<dbReference type="BioCyc" id="AURANTIMONAS:SI859A1_02077-MONOMER"/>
<evidence type="ECO:0000256" key="5">
    <source>
        <dbReference type="ARBA" id="ARBA00022660"/>
    </source>
</evidence>
<evidence type="ECO:0000313" key="21">
    <source>
        <dbReference type="Proteomes" id="UP000000321"/>
    </source>
</evidence>
<evidence type="ECO:0000256" key="9">
    <source>
        <dbReference type="ARBA" id="ARBA00022989"/>
    </source>
</evidence>
<evidence type="ECO:0000256" key="15">
    <source>
        <dbReference type="ARBA" id="ARBA00047816"/>
    </source>
</evidence>
<dbReference type="EMBL" id="AAPJ01000001">
    <property type="protein sequence ID" value="EAS51262.1"/>
    <property type="molecule type" value="Genomic_DNA"/>
</dbReference>
<gene>
    <name evidence="20" type="ORF">SI859A1_02077</name>
</gene>
<evidence type="ECO:0000256" key="10">
    <source>
        <dbReference type="ARBA" id="ARBA00023004"/>
    </source>
</evidence>
<evidence type="ECO:0000256" key="4">
    <source>
        <dbReference type="ARBA" id="ARBA00022617"/>
    </source>
</evidence>
<comment type="subcellular location">
    <subcellularLocation>
        <location evidence="1">Membrane</location>
        <topology evidence="1">Multi-pass membrane protein</topology>
    </subcellularLocation>
</comment>
<comment type="catalytic activity">
    <reaction evidence="15">
        <text>4 Fe(II)-[cytochrome c] + O2 + 8 H(+)(in) = 4 Fe(III)-[cytochrome c] + 2 H2O + 4 H(+)(out)</text>
        <dbReference type="Rhea" id="RHEA:11436"/>
        <dbReference type="Rhea" id="RHEA-COMP:10350"/>
        <dbReference type="Rhea" id="RHEA-COMP:14399"/>
        <dbReference type="ChEBI" id="CHEBI:15377"/>
        <dbReference type="ChEBI" id="CHEBI:15378"/>
        <dbReference type="ChEBI" id="CHEBI:15379"/>
        <dbReference type="ChEBI" id="CHEBI:29033"/>
        <dbReference type="ChEBI" id="CHEBI:29034"/>
        <dbReference type="EC" id="7.1.1.9"/>
    </reaction>
</comment>
<comment type="caution">
    <text evidence="20">The sequence shown here is derived from an EMBL/GenBank/DDBJ whole genome shotgun (WGS) entry which is preliminary data.</text>
</comment>
<comment type="function">
    <text evidence="13">Subunits I and II form the functional core of the enzyme complex. Electrons originating in cytochrome c are transferred via heme a and Cu(A) to the binuclear center formed by heme a3 and Cu(B).</text>
</comment>
<dbReference type="GO" id="GO:0016020">
    <property type="term" value="C:membrane"/>
    <property type="evidence" value="ECO:0007669"/>
    <property type="project" value="UniProtKB-SubCell"/>
</dbReference>
<dbReference type="PROSITE" id="PS51007">
    <property type="entry name" value="CYTC"/>
    <property type="match status" value="1"/>
</dbReference>
<dbReference type="SUPFAM" id="SSF49503">
    <property type="entry name" value="Cupredoxins"/>
    <property type="match status" value="1"/>
</dbReference>
<keyword evidence="6 17" id="KW-0812">Transmembrane</keyword>
<dbReference type="PANTHER" id="PTHR22888">
    <property type="entry name" value="CYTOCHROME C OXIDASE, SUBUNIT II"/>
    <property type="match status" value="1"/>
</dbReference>
<dbReference type="CDD" id="cd04213">
    <property type="entry name" value="CuRO_CcO_Caa3_II"/>
    <property type="match status" value="1"/>
</dbReference>
<evidence type="ECO:0000256" key="11">
    <source>
        <dbReference type="ARBA" id="ARBA00023008"/>
    </source>
</evidence>
<evidence type="ECO:0000259" key="18">
    <source>
        <dbReference type="PROSITE" id="PS50857"/>
    </source>
</evidence>
<dbReference type="PROSITE" id="PS50857">
    <property type="entry name" value="COX2_CUA"/>
    <property type="match status" value="1"/>
</dbReference>
<dbReference type="InterPro" id="IPR036909">
    <property type="entry name" value="Cyt_c-like_dom_sf"/>
</dbReference>
<evidence type="ECO:0000256" key="13">
    <source>
        <dbReference type="ARBA" id="ARBA00024688"/>
    </source>
</evidence>
<keyword evidence="4 16" id="KW-0349">Heme</keyword>
<keyword evidence="10 16" id="KW-0408">Iron</keyword>
<protein>
    <recommendedName>
        <fullName evidence="14">Cytochrome aa3 subunit 2</fullName>
    </recommendedName>
</protein>
<feature type="domain" description="Cytochrome c" evidence="19">
    <location>
        <begin position="274"/>
        <end position="364"/>
    </location>
</feature>
<evidence type="ECO:0000256" key="12">
    <source>
        <dbReference type="ARBA" id="ARBA00023136"/>
    </source>
</evidence>
<keyword evidence="9 17" id="KW-1133">Transmembrane helix</keyword>
<dbReference type="PROSITE" id="PS00078">
    <property type="entry name" value="COX2"/>
    <property type="match status" value="1"/>
</dbReference>
<organism evidence="20 21">
    <name type="scientific">Aurantimonas manganoxydans (strain ATCC BAA-1229 / DSM 21871 / SI85-9A1)</name>
    <dbReference type="NCBI Taxonomy" id="287752"/>
    <lineage>
        <taxon>Bacteria</taxon>
        <taxon>Pseudomonadati</taxon>
        <taxon>Pseudomonadota</taxon>
        <taxon>Alphaproteobacteria</taxon>
        <taxon>Hyphomicrobiales</taxon>
        <taxon>Aurantimonadaceae</taxon>
        <taxon>Aurantimonas</taxon>
    </lineage>
</organism>
<feature type="transmembrane region" description="Helical" evidence="17">
    <location>
        <begin position="64"/>
        <end position="88"/>
    </location>
</feature>
<dbReference type="InterPro" id="IPR009056">
    <property type="entry name" value="Cyt_c-like_dom"/>
</dbReference>
<dbReference type="Proteomes" id="UP000000321">
    <property type="component" value="Unassembled WGS sequence"/>
</dbReference>
<evidence type="ECO:0000256" key="3">
    <source>
        <dbReference type="ARBA" id="ARBA00022448"/>
    </source>
</evidence>
<dbReference type="Pfam" id="PF00034">
    <property type="entry name" value="Cytochrom_C"/>
    <property type="match status" value="1"/>
</dbReference>
<dbReference type="AlphaFoldDB" id="Q1YMW9"/>
<name>Q1YMW9_AURMS</name>
<evidence type="ECO:0000256" key="14">
    <source>
        <dbReference type="ARBA" id="ARBA00031399"/>
    </source>
</evidence>
<dbReference type="InterPro" id="IPR045187">
    <property type="entry name" value="CcO_II"/>
</dbReference>
<dbReference type="SUPFAM" id="SSF46626">
    <property type="entry name" value="Cytochrome c"/>
    <property type="match status" value="1"/>
</dbReference>